<proteinExistence type="predicted"/>
<comment type="caution">
    <text evidence="2">The sequence shown here is derived from an EMBL/GenBank/DDBJ whole genome shotgun (WGS) entry which is preliminary data.</text>
</comment>
<evidence type="ECO:0000259" key="1">
    <source>
        <dbReference type="Pfam" id="PF21355"/>
    </source>
</evidence>
<dbReference type="EMBL" id="CAJNOK010046124">
    <property type="protein sequence ID" value="CAF1581834.1"/>
    <property type="molecule type" value="Genomic_DNA"/>
</dbReference>
<dbReference type="Gene3D" id="2.60.210.10">
    <property type="entry name" value="Apoptosis, Tumor Necrosis Factor Receptor Associated Protein 2, Chain A"/>
    <property type="match status" value="1"/>
</dbReference>
<dbReference type="Proteomes" id="UP000663829">
    <property type="component" value="Unassembled WGS sequence"/>
</dbReference>
<protein>
    <recommendedName>
        <fullName evidence="1">TRAF1-6 MATH domain-containing protein</fullName>
    </recommendedName>
</protein>
<reference evidence="2" key="1">
    <citation type="submission" date="2021-02" db="EMBL/GenBank/DDBJ databases">
        <authorList>
            <person name="Nowell W R."/>
        </authorList>
    </citation>
    <scope>NUCLEOTIDE SEQUENCE</scope>
</reference>
<evidence type="ECO:0000313" key="2">
    <source>
        <dbReference type="EMBL" id="CAF1377216.1"/>
    </source>
</evidence>
<dbReference type="Proteomes" id="UP000677228">
    <property type="component" value="Unassembled WGS sequence"/>
</dbReference>
<dbReference type="EMBL" id="CAJOBA010069248">
    <property type="protein sequence ID" value="CAF4381669.1"/>
    <property type="molecule type" value="Genomic_DNA"/>
</dbReference>
<dbReference type="AlphaFoldDB" id="A0A815JIS2"/>
<evidence type="ECO:0000313" key="4">
    <source>
        <dbReference type="EMBL" id="CAF4268617.1"/>
    </source>
</evidence>
<dbReference type="Proteomes" id="UP000681722">
    <property type="component" value="Unassembled WGS sequence"/>
</dbReference>
<evidence type="ECO:0000313" key="5">
    <source>
        <dbReference type="EMBL" id="CAF4381669.1"/>
    </source>
</evidence>
<dbReference type="Proteomes" id="UP000682733">
    <property type="component" value="Unassembled WGS sequence"/>
</dbReference>
<organism evidence="2 6">
    <name type="scientific">Didymodactylos carnosus</name>
    <dbReference type="NCBI Taxonomy" id="1234261"/>
    <lineage>
        <taxon>Eukaryota</taxon>
        <taxon>Metazoa</taxon>
        <taxon>Spiralia</taxon>
        <taxon>Gnathifera</taxon>
        <taxon>Rotifera</taxon>
        <taxon>Eurotatoria</taxon>
        <taxon>Bdelloidea</taxon>
        <taxon>Philodinida</taxon>
        <taxon>Philodinidae</taxon>
        <taxon>Didymodactylos</taxon>
    </lineage>
</organism>
<accession>A0A815JIS2</accession>
<dbReference type="InterPro" id="IPR049342">
    <property type="entry name" value="TRAF1-6_MATH_dom"/>
</dbReference>
<dbReference type="EMBL" id="CAJOBC010079080">
    <property type="protein sequence ID" value="CAF4268617.1"/>
    <property type="molecule type" value="Genomic_DNA"/>
</dbReference>
<evidence type="ECO:0000313" key="3">
    <source>
        <dbReference type="EMBL" id="CAF1581834.1"/>
    </source>
</evidence>
<name>A0A815JIS2_9BILA</name>
<feature type="domain" description="TRAF1-6 MATH" evidence="1">
    <location>
        <begin position="14"/>
        <end position="56"/>
    </location>
</feature>
<sequence length="104" mass="12192">MASLFLNSLGENTLTRREYVAILQWPFTYEVTFCLLDQSEKHKHVIESFRTDPGSDIAELLNNGMDYQREELIFLPPTLTVEQDRNPVQHRANTFWFADQPPFT</sequence>
<dbReference type="SUPFAM" id="SSF49599">
    <property type="entry name" value="TRAF domain-like"/>
    <property type="match status" value="1"/>
</dbReference>
<dbReference type="Pfam" id="PF21355">
    <property type="entry name" value="TRAF-mep_MATH"/>
    <property type="match status" value="1"/>
</dbReference>
<evidence type="ECO:0000313" key="6">
    <source>
        <dbReference type="Proteomes" id="UP000663829"/>
    </source>
</evidence>
<dbReference type="InterPro" id="IPR008974">
    <property type="entry name" value="TRAF-like"/>
</dbReference>
<gene>
    <name evidence="2" type="ORF">GPM918_LOCUS32150</name>
    <name evidence="3" type="ORF">OVA965_LOCUS41021</name>
    <name evidence="4" type="ORF">SRO942_LOCUS32814</name>
    <name evidence="5" type="ORF">TMI583_LOCUS42576</name>
</gene>
<dbReference type="EMBL" id="CAJNOQ010016228">
    <property type="protein sequence ID" value="CAF1377216.1"/>
    <property type="molecule type" value="Genomic_DNA"/>
</dbReference>
<keyword evidence="6" id="KW-1185">Reference proteome</keyword>